<evidence type="ECO:0000256" key="4">
    <source>
        <dbReference type="RuleBase" id="RU361279"/>
    </source>
</evidence>
<dbReference type="PANTHER" id="PTHR23407:SF1">
    <property type="entry name" value="5-FORMYLTETRAHYDROFOLATE CYCLO-LIGASE"/>
    <property type="match status" value="1"/>
</dbReference>
<keyword evidence="4" id="KW-0479">Metal-binding</keyword>
<dbReference type="EMBL" id="CP027059">
    <property type="protein sequence ID" value="UQZ83976.1"/>
    <property type="molecule type" value="Genomic_DNA"/>
</dbReference>
<keyword evidence="3 4" id="KW-0067">ATP-binding</keyword>
<sequence length="213" mass="24137">MNIKEWKIELRRKAEAERNALSPSQHSVKSQQINEALNKRIGEILDSCAKPGHRPTLFTYVPVKSEVDVSAVTEACWAKNYRVLVPKVQHDPKQLKLFEISSYDDLEKGAWNIPEPKAGAPEFRQVREIDVILVPGLAFDTQLGRLGYGGGFYDRFMQQYVRAGWDKPYIIAAAFDLQMIKEVPMGLFDFRLDELITEARTIRAAQTGGLKNG</sequence>
<dbReference type="InterPro" id="IPR002698">
    <property type="entry name" value="FTHF_cligase"/>
</dbReference>
<reference evidence="5" key="1">
    <citation type="submission" date="2018-02" db="EMBL/GenBank/DDBJ databases">
        <authorList>
            <person name="Kim S.-K."/>
            <person name="Jung H.-I."/>
            <person name="Lee S.-W."/>
        </authorList>
    </citation>
    <scope>NUCLEOTIDE SEQUENCE</scope>
    <source>
        <strain evidence="5">SK3146</strain>
    </source>
</reference>
<accession>A0ABY4RNH7</accession>
<evidence type="ECO:0000256" key="2">
    <source>
        <dbReference type="ARBA" id="ARBA00022741"/>
    </source>
</evidence>
<dbReference type="RefSeq" id="WP_249865934.1">
    <property type="nucleotide sequence ID" value="NZ_CP027059.1"/>
</dbReference>
<keyword evidence="5" id="KW-0436">Ligase</keyword>
<dbReference type="Gene3D" id="3.40.50.10420">
    <property type="entry name" value="NagB/RpiA/CoA transferase-like"/>
    <property type="match status" value="1"/>
</dbReference>
<evidence type="ECO:0000313" key="5">
    <source>
        <dbReference type="EMBL" id="UQZ83976.1"/>
    </source>
</evidence>
<keyword evidence="4" id="KW-0460">Magnesium</keyword>
<dbReference type="PIRSF" id="PIRSF006806">
    <property type="entry name" value="FTHF_cligase"/>
    <property type="match status" value="1"/>
</dbReference>
<dbReference type="Pfam" id="PF01812">
    <property type="entry name" value="5-FTHF_cyc-lig"/>
    <property type="match status" value="1"/>
</dbReference>
<comment type="cofactor">
    <cofactor evidence="4">
        <name>Mg(2+)</name>
        <dbReference type="ChEBI" id="CHEBI:18420"/>
    </cofactor>
</comment>
<keyword evidence="6" id="KW-1185">Reference proteome</keyword>
<dbReference type="PANTHER" id="PTHR23407">
    <property type="entry name" value="ATPASE INHIBITOR/5-FORMYLTETRAHYDROFOLATE CYCLO-LIGASE"/>
    <property type="match status" value="1"/>
</dbReference>
<evidence type="ECO:0000313" key="6">
    <source>
        <dbReference type="Proteomes" id="UP001057134"/>
    </source>
</evidence>
<gene>
    <name evidence="5" type="ORF">SK3146_03188</name>
</gene>
<dbReference type="NCBIfam" id="TIGR02727">
    <property type="entry name" value="MTHFS_bact"/>
    <property type="match status" value="1"/>
</dbReference>
<dbReference type="SUPFAM" id="SSF100950">
    <property type="entry name" value="NagB/RpiA/CoA transferase-like"/>
    <property type="match status" value="1"/>
</dbReference>
<dbReference type="Proteomes" id="UP001057134">
    <property type="component" value="Chromosome"/>
</dbReference>
<evidence type="ECO:0000256" key="1">
    <source>
        <dbReference type="ARBA" id="ARBA00010638"/>
    </source>
</evidence>
<dbReference type="EC" id="6.3.3.2" evidence="4"/>
<keyword evidence="2 4" id="KW-0547">Nucleotide-binding</keyword>
<comment type="catalytic activity">
    <reaction evidence="4">
        <text>(6S)-5-formyl-5,6,7,8-tetrahydrofolate + ATP = (6R)-5,10-methenyltetrahydrofolate + ADP + phosphate</text>
        <dbReference type="Rhea" id="RHEA:10488"/>
        <dbReference type="ChEBI" id="CHEBI:30616"/>
        <dbReference type="ChEBI" id="CHEBI:43474"/>
        <dbReference type="ChEBI" id="CHEBI:57455"/>
        <dbReference type="ChEBI" id="CHEBI:57457"/>
        <dbReference type="ChEBI" id="CHEBI:456216"/>
        <dbReference type="EC" id="6.3.3.2"/>
    </reaction>
</comment>
<organism evidence="5 6">
    <name type="scientific">Paenibacillus konkukensis</name>
    <dbReference type="NCBI Taxonomy" id="2020716"/>
    <lineage>
        <taxon>Bacteria</taxon>
        <taxon>Bacillati</taxon>
        <taxon>Bacillota</taxon>
        <taxon>Bacilli</taxon>
        <taxon>Bacillales</taxon>
        <taxon>Paenibacillaceae</taxon>
        <taxon>Paenibacillus</taxon>
    </lineage>
</organism>
<protein>
    <recommendedName>
        <fullName evidence="4">5-formyltetrahydrofolate cyclo-ligase</fullName>
        <ecNumber evidence="4">6.3.3.2</ecNumber>
    </recommendedName>
</protein>
<reference evidence="5" key="2">
    <citation type="journal article" date="2021" name="J Anim Sci Technol">
        <title>Complete genome sequence of Paenibacillus konkukensis sp. nov. SK3146 as a potential probiotic strain.</title>
        <authorList>
            <person name="Jung H.I."/>
            <person name="Park S."/>
            <person name="Niu K.M."/>
            <person name="Lee S.W."/>
            <person name="Kothari D."/>
            <person name="Yi K.J."/>
            <person name="Kim S.K."/>
        </authorList>
    </citation>
    <scope>NUCLEOTIDE SEQUENCE</scope>
    <source>
        <strain evidence="5">SK3146</strain>
    </source>
</reference>
<evidence type="ECO:0000256" key="3">
    <source>
        <dbReference type="ARBA" id="ARBA00022840"/>
    </source>
</evidence>
<name>A0ABY4RNH7_9BACL</name>
<proteinExistence type="inferred from homology"/>
<dbReference type="InterPro" id="IPR024185">
    <property type="entry name" value="FTHF_cligase-like_sf"/>
</dbReference>
<comment type="similarity">
    <text evidence="1 4">Belongs to the 5-formyltetrahydrofolate cyclo-ligase family.</text>
</comment>
<dbReference type="GO" id="GO:0030272">
    <property type="term" value="F:5-formyltetrahydrofolate cyclo-ligase activity"/>
    <property type="evidence" value="ECO:0007669"/>
    <property type="project" value="UniProtKB-EC"/>
</dbReference>
<dbReference type="InterPro" id="IPR037171">
    <property type="entry name" value="NagB/RpiA_transferase-like"/>
</dbReference>